<feature type="chain" id="PRO_5009314719" evidence="1">
    <location>
        <begin position="22"/>
        <end position="73"/>
    </location>
</feature>
<evidence type="ECO:0000313" key="3">
    <source>
        <dbReference type="WBParaSite" id="L893_g5932.t1"/>
    </source>
</evidence>
<organism evidence="2 3">
    <name type="scientific">Steinernema glaseri</name>
    <dbReference type="NCBI Taxonomy" id="37863"/>
    <lineage>
        <taxon>Eukaryota</taxon>
        <taxon>Metazoa</taxon>
        <taxon>Ecdysozoa</taxon>
        <taxon>Nematoda</taxon>
        <taxon>Chromadorea</taxon>
        <taxon>Rhabditida</taxon>
        <taxon>Tylenchina</taxon>
        <taxon>Panagrolaimomorpha</taxon>
        <taxon>Strongyloidoidea</taxon>
        <taxon>Steinernematidae</taxon>
        <taxon>Steinernema</taxon>
    </lineage>
</organism>
<keyword evidence="1" id="KW-0732">Signal</keyword>
<dbReference type="WBParaSite" id="L893_g5932.t1">
    <property type="protein sequence ID" value="L893_g5932.t1"/>
    <property type="gene ID" value="L893_g5932"/>
</dbReference>
<sequence length="73" mass="7904">MLLQVLTIFSLQLLLTAGSLAAPTSELIFGGERQYNTLTVPFQLVVINEVSICGAVLIHPRCLPQSIMGAYDN</sequence>
<dbReference type="AlphaFoldDB" id="A0A1I8AH97"/>
<reference evidence="3" key="1">
    <citation type="submission" date="2016-11" db="UniProtKB">
        <authorList>
            <consortium name="WormBaseParasite"/>
        </authorList>
    </citation>
    <scope>IDENTIFICATION</scope>
</reference>
<protein>
    <submittedName>
        <fullName evidence="3">Secreted protein</fullName>
    </submittedName>
</protein>
<evidence type="ECO:0000313" key="2">
    <source>
        <dbReference type="Proteomes" id="UP000095287"/>
    </source>
</evidence>
<name>A0A1I8AH97_9BILA</name>
<proteinExistence type="predicted"/>
<accession>A0A1I8AH97</accession>
<feature type="signal peptide" evidence="1">
    <location>
        <begin position="1"/>
        <end position="21"/>
    </location>
</feature>
<dbReference type="Proteomes" id="UP000095287">
    <property type="component" value="Unplaced"/>
</dbReference>
<evidence type="ECO:0000256" key="1">
    <source>
        <dbReference type="SAM" id="SignalP"/>
    </source>
</evidence>
<keyword evidence="2" id="KW-1185">Reference proteome</keyword>